<feature type="chain" id="PRO_5020620199" evidence="2">
    <location>
        <begin position="28"/>
        <end position="100"/>
    </location>
</feature>
<evidence type="ECO:0000256" key="2">
    <source>
        <dbReference type="SAM" id="SignalP"/>
    </source>
</evidence>
<evidence type="ECO:0000313" key="3">
    <source>
        <dbReference type="EMBL" id="QCC85149.1"/>
    </source>
</evidence>
<accession>A0A4P7UGZ7</accession>
<feature type="transmembrane region" description="Helical" evidence="1">
    <location>
        <begin position="60"/>
        <end position="85"/>
    </location>
</feature>
<keyword evidence="1" id="KW-1133">Transmembrane helix</keyword>
<protein>
    <submittedName>
        <fullName evidence="3">Uncharacterized protein</fullName>
    </submittedName>
</protein>
<organism evidence="3 4">
    <name type="scientific">Desulfovibrio desulfuricans</name>
    <dbReference type="NCBI Taxonomy" id="876"/>
    <lineage>
        <taxon>Bacteria</taxon>
        <taxon>Pseudomonadati</taxon>
        <taxon>Thermodesulfobacteriota</taxon>
        <taxon>Desulfovibrionia</taxon>
        <taxon>Desulfovibrionales</taxon>
        <taxon>Desulfovibrionaceae</taxon>
        <taxon>Desulfovibrio</taxon>
    </lineage>
</organism>
<evidence type="ECO:0000313" key="4">
    <source>
        <dbReference type="Proteomes" id="UP000297065"/>
    </source>
</evidence>
<dbReference type="InterPro" id="IPR054622">
    <property type="entry name" value="DVU0150-like"/>
</dbReference>
<dbReference type="RefSeq" id="WP_136399335.1">
    <property type="nucleotide sequence ID" value="NZ_CP036295.1"/>
</dbReference>
<dbReference type="EMBL" id="CP036295">
    <property type="protein sequence ID" value="QCC85149.1"/>
    <property type="molecule type" value="Genomic_DNA"/>
</dbReference>
<dbReference type="Proteomes" id="UP000297065">
    <property type="component" value="Chromosome"/>
</dbReference>
<name>A0A4P7UGZ7_DESDE</name>
<sequence>MKKMQRLWTWLVGCALMIAALPCVALAAGGKAANVVVVADTRKLDGILYWWAEMYNESHFFFAILTMAIIPVTGCILGWLADIVMTHMGIDLRHREISEK</sequence>
<gene>
    <name evidence="3" type="ORF">DDIC_04485</name>
</gene>
<keyword evidence="2" id="KW-0732">Signal</keyword>
<feature type="signal peptide" evidence="2">
    <location>
        <begin position="1"/>
        <end position="27"/>
    </location>
</feature>
<proteinExistence type="predicted"/>
<keyword evidence="1" id="KW-0472">Membrane</keyword>
<dbReference type="OrthoDB" id="5460931at2"/>
<evidence type="ECO:0000256" key="1">
    <source>
        <dbReference type="SAM" id="Phobius"/>
    </source>
</evidence>
<reference evidence="3 4" key="1">
    <citation type="submission" date="2019-02" db="EMBL/GenBank/DDBJ databases">
        <title>Complete Genome Sequence of Desulfovibrio desulfuricans IC1, a Sulfonate Utilizing Anaerobe.</title>
        <authorList>
            <person name="Day L.A."/>
            <person name="De Leon K.B."/>
            <person name="Wall J.D."/>
        </authorList>
    </citation>
    <scope>NUCLEOTIDE SEQUENCE [LARGE SCALE GENOMIC DNA]</scope>
    <source>
        <strain evidence="3 4">IC1</strain>
    </source>
</reference>
<dbReference type="AlphaFoldDB" id="A0A4P7UGZ7"/>
<dbReference type="NCBIfam" id="NF040783">
    <property type="entry name" value="DVU0150_fam"/>
    <property type="match status" value="1"/>
</dbReference>
<keyword evidence="1" id="KW-0812">Transmembrane</keyword>